<protein>
    <submittedName>
        <fullName evidence="2">Uncharacterized protein</fullName>
    </submittedName>
</protein>
<organism evidence="2 3">
    <name type="scientific">Nocardia neocaledoniensis</name>
    <dbReference type="NCBI Taxonomy" id="236511"/>
    <lineage>
        <taxon>Bacteria</taxon>
        <taxon>Bacillati</taxon>
        <taxon>Actinomycetota</taxon>
        <taxon>Actinomycetes</taxon>
        <taxon>Mycobacteriales</taxon>
        <taxon>Nocardiaceae</taxon>
        <taxon>Nocardia</taxon>
    </lineage>
</organism>
<name>A0A317NID1_9NOCA</name>
<proteinExistence type="predicted"/>
<dbReference type="AlphaFoldDB" id="A0A317NID1"/>
<sequence length="109" mass="11196">MAREFRAGHWMVQVSKNWSKCSVPGFDAGRSEGASLTSRSSAGGRKSSTTALVRSSVGGGGYAAAGMQFGGGLIQWPLEAGGLPDAELADSDYRGAGGFDFVFVVGKAM</sequence>
<gene>
    <name evidence="2" type="ORF">DFR69_106225</name>
</gene>
<evidence type="ECO:0000313" key="2">
    <source>
        <dbReference type="EMBL" id="PWV74414.1"/>
    </source>
</evidence>
<reference evidence="2 3" key="1">
    <citation type="submission" date="2018-05" db="EMBL/GenBank/DDBJ databases">
        <title>Genomic Encyclopedia of Type Strains, Phase IV (KMG-IV): sequencing the most valuable type-strain genomes for metagenomic binning, comparative biology and taxonomic classification.</title>
        <authorList>
            <person name="Goeker M."/>
        </authorList>
    </citation>
    <scope>NUCLEOTIDE SEQUENCE [LARGE SCALE GENOMIC DNA]</scope>
    <source>
        <strain evidence="2 3">DSM 44717</strain>
    </source>
</reference>
<dbReference type="RefSeq" id="WP_146229324.1">
    <property type="nucleotide sequence ID" value="NZ_QGTL01000006.1"/>
</dbReference>
<feature type="region of interest" description="Disordered" evidence="1">
    <location>
        <begin position="29"/>
        <end position="50"/>
    </location>
</feature>
<feature type="compositionally biased region" description="Polar residues" evidence="1">
    <location>
        <begin position="34"/>
        <end position="50"/>
    </location>
</feature>
<dbReference type="EMBL" id="QGTL01000006">
    <property type="protein sequence ID" value="PWV74414.1"/>
    <property type="molecule type" value="Genomic_DNA"/>
</dbReference>
<accession>A0A317NID1</accession>
<comment type="caution">
    <text evidence="2">The sequence shown here is derived from an EMBL/GenBank/DDBJ whole genome shotgun (WGS) entry which is preliminary data.</text>
</comment>
<dbReference type="Proteomes" id="UP000246410">
    <property type="component" value="Unassembled WGS sequence"/>
</dbReference>
<evidence type="ECO:0000256" key="1">
    <source>
        <dbReference type="SAM" id="MobiDB-lite"/>
    </source>
</evidence>
<evidence type="ECO:0000313" key="3">
    <source>
        <dbReference type="Proteomes" id="UP000246410"/>
    </source>
</evidence>
<keyword evidence="3" id="KW-1185">Reference proteome</keyword>